<feature type="domain" description="Sulfatase N-terminal" evidence="5">
    <location>
        <begin position="9"/>
        <end position="444"/>
    </location>
</feature>
<accession>A0A9W9KRU3</accession>
<dbReference type="Pfam" id="PF00884">
    <property type="entry name" value="Sulfatase"/>
    <property type="match status" value="1"/>
</dbReference>
<gene>
    <name evidence="6" type="ORF">N7456_000361</name>
</gene>
<comment type="caution">
    <text evidence="6">The sequence shown here is derived from an EMBL/GenBank/DDBJ whole genome shotgun (WGS) entry which is preliminary data.</text>
</comment>
<dbReference type="OrthoDB" id="103349at2759"/>
<dbReference type="AlphaFoldDB" id="A0A9W9KRU3"/>
<keyword evidence="3" id="KW-0378">Hydrolase</keyword>
<dbReference type="SUPFAM" id="SSF53649">
    <property type="entry name" value="Alkaline phosphatase-like"/>
    <property type="match status" value="1"/>
</dbReference>
<dbReference type="InterPro" id="IPR017850">
    <property type="entry name" value="Alkaline_phosphatase_core_sf"/>
</dbReference>
<evidence type="ECO:0000313" key="7">
    <source>
        <dbReference type="Proteomes" id="UP001149165"/>
    </source>
</evidence>
<evidence type="ECO:0000256" key="3">
    <source>
        <dbReference type="ARBA" id="ARBA00022801"/>
    </source>
</evidence>
<dbReference type="CDD" id="cd16025">
    <property type="entry name" value="PAS_like"/>
    <property type="match status" value="1"/>
</dbReference>
<reference evidence="6" key="2">
    <citation type="journal article" date="2023" name="IMA Fungus">
        <title>Comparative genomic study of the Penicillium genus elucidates a diverse pangenome and 15 lateral gene transfer events.</title>
        <authorList>
            <person name="Petersen C."/>
            <person name="Sorensen T."/>
            <person name="Nielsen M.R."/>
            <person name="Sondergaard T.E."/>
            <person name="Sorensen J.L."/>
            <person name="Fitzpatrick D.A."/>
            <person name="Frisvad J.C."/>
            <person name="Nielsen K.L."/>
        </authorList>
    </citation>
    <scope>NUCLEOTIDE SEQUENCE</scope>
    <source>
        <strain evidence="6">IBT 30069</strain>
    </source>
</reference>
<dbReference type="Gene3D" id="3.40.720.10">
    <property type="entry name" value="Alkaline Phosphatase, subunit A"/>
    <property type="match status" value="1"/>
</dbReference>
<sequence>MAKEQEKRPNFLFILADDLGFSDIGCFGAEIETPNIDNLALEGIRMLNHHTAAACSPTRAMLMSGTDAHLGGLGCLIEHRASEKGGKRWNGKAGYEGYLNGDVATLPEILGDNGYFTAISGKWHLGLRASQGPSERGFQKAFAMLPGCCNHYAWEPVQERFPMGTFHYEIYRDTDVEFTRTPNKNENPEGFYSTDYYTDQLIGYLNGRSSTEKEKPFFAFLPYTAPHWPLQCSKEKRDKYKGVYDDGPYALRERRLKQLVKLGIIDEAVVPHQIETTTQGVGEWDEFTAEERRCSSRAMETYAGMVHTMDFNVGKVIRHLKETGEYDNTFIVFMSDNGAEGAALEARPVMGDNIKRAIHQYYDNSYENIGSYNSFTWLGPLWAQASTAPSRLFKGFPSQGGILVPCVVKPPKNTFHPSFAPGSFNRSFSTVMDYLPTFLDLANISLPPTFEQENTRALEQSTVVQKMTTFRGRHVHAIRGKSWVPFFCKEERAERDIANSERERELWNIHSSSEPIGWELFARAAMRKGDWKIVHIAKANGGVGDVNGQGWELFNVVEDPGENLDLAGEFPGKLEELIGCWEEYVNECGVVWGENAFDPGLGIEEAPELWEDEVELQKSWLGARAGERVV</sequence>
<evidence type="ECO:0000256" key="1">
    <source>
        <dbReference type="ARBA" id="ARBA00008779"/>
    </source>
</evidence>
<evidence type="ECO:0000259" key="5">
    <source>
        <dbReference type="Pfam" id="PF00884"/>
    </source>
</evidence>
<evidence type="ECO:0000313" key="6">
    <source>
        <dbReference type="EMBL" id="KAJ5116013.1"/>
    </source>
</evidence>
<dbReference type="Proteomes" id="UP001149165">
    <property type="component" value="Unassembled WGS sequence"/>
</dbReference>
<dbReference type="GO" id="GO:0004065">
    <property type="term" value="F:arylsulfatase activity"/>
    <property type="evidence" value="ECO:0007669"/>
    <property type="project" value="TreeGrafter"/>
</dbReference>
<dbReference type="InterPro" id="IPR000917">
    <property type="entry name" value="Sulfatase_N"/>
</dbReference>
<dbReference type="PROSITE" id="PS00149">
    <property type="entry name" value="SULFATASE_2"/>
    <property type="match status" value="1"/>
</dbReference>
<dbReference type="Gene3D" id="3.30.1120.10">
    <property type="match status" value="1"/>
</dbReference>
<dbReference type="EMBL" id="JAPQKH010000001">
    <property type="protein sequence ID" value="KAJ5116013.1"/>
    <property type="molecule type" value="Genomic_DNA"/>
</dbReference>
<dbReference type="GO" id="GO:0046872">
    <property type="term" value="F:metal ion binding"/>
    <property type="evidence" value="ECO:0007669"/>
    <property type="project" value="UniProtKB-KW"/>
</dbReference>
<name>A0A9W9KRU3_9EURO</name>
<organism evidence="6 7">
    <name type="scientific">Penicillium angulare</name>
    <dbReference type="NCBI Taxonomy" id="116970"/>
    <lineage>
        <taxon>Eukaryota</taxon>
        <taxon>Fungi</taxon>
        <taxon>Dikarya</taxon>
        <taxon>Ascomycota</taxon>
        <taxon>Pezizomycotina</taxon>
        <taxon>Eurotiomycetes</taxon>
        <taxon>Eurotiomycetidae</taxon>
        <taxon>Eurotiales</taxon>
        <taxon>Aspergillaceae</taxon>
        <taxon>Penicillium</taxon>
    </lineage>
</organism>
<keyword evidence="7" id="KW-1185">Reference proteome</keyword>
<evidence type="ECO:0000256" key="2">
    <source>
        <dbReference type="ARBA" id="ARBA00022723"/>
    </source>
</evidence>
<comment type="similarity">
    <text evidence="1">Belongs to the sulfatase family.</text>
</comment>
<dbReference type="InterPro" id="IPR050738">
    <property type="entry name" value="Sulfatase"/>
</dbReference>
<dbReference type="PANTHER" id="PTHR42693:SF33">
    <property type="entry name" value="ARYLSULFATASE"/>
    <property type="match status" value="1"/>
</dbReference>
<dbReference type="InterPro" id="IPR024607">
    <property type="entry name" value="Sulfatase_CS"/>
</dbReference>
<keyword evidence="2" id="KW-0479">Metal-binding</keyword>
<protein>
    <recommendedName>
        <fullName evidence="5">Sulfatase N-terminal domain-containing protein</fullName>
    </recommendedName>
</protein>
<reference evidence="6" key="1">
    <citation type="submission" date="2022-11" db="EMBL/GenBank/DDBJ databases">
        <authorList>
            <person name="Petersen C."/>
        </authorList>
    </citation>
    <scope>NUCLEOTIDE SEQUENCE</scope>
    <source>
        <strain evidence="6">IBT 30069</strain>
    </source>
</reference>
<keyword evidence="4" id="KW-0106">Calcium</keyword>
<proteinExistence type="inferred from homology"/>
<evidence type="ECO:0000256" key="4">
    <source>
        <dbReference type="ARBA" id="ARBA00022837"/>
    </source>
</evidence>
<dbReference type="PANTHER" id="PTHR42693">
    <property type="entry name" value="ARYLSULFATASE FAMILY MEMBER"/>
    <property type="match status" value="1"/>
</dbReference>